<gene>
    <name evidence="2" type="ORF">Ae201684_016419</name>
</gene>
<feature type="coiled-coil region" evidence="1">
    <location>
        <begin position="57"/>
        <end position="84"/>
    </location>
</feature>
<keyword evidence="1" id="KW-0175">Coiled coil</keyword>
<name>A0A6G0WCJ7_9STRA</name>
<proteinExistence type="predicted"/>
<protein>
    <submittedName>
        <fullName evidence="2">Uncharacterized protein</fullName>
    </submittedName>
</protein>
<accession>A0A6G0WCJ7</accession>
<sequence length="88" mass="10121">MNAPSRSNRSIDERGSLSLEAEIASKVREVPAKLVVTETNKGMITLYFLQAQLRLLVDLLQDMLASLRQKAQEFEKDKWMYEDNTKSM</sequence>
<evidence type="ECO:0000313" key="3">
    <source>
        <dbReference type="Proteomes" id="UP000481153"/>
    </source>
</evidence>
<reference evidence="2 3" key="1">
    <citation type="submission" date="2019-07" db="EMBL/GenBank/DDBJ databases">
        <title>Genomics analysis of Aphanomyces spp. identifies a new class of oomycete effector associated with host adaptation.</title>
        <authorList>
            <person name="Gaulin E."/>
        </authorList>
    </citation>
    <scope>NUCLEOTIDE SEQUENCE [LARGE SCALE GENOMIC DNA]</scope>
    <source>
        <strain evidence="2 3">ATCC 201684</strain>
    </source>
</reference>
<evidence type="ECO:0000313" key="2">
    <source>
        <dbReference type="EMBL" id="KAF0725021.1"/>
    </source>
</evidence>
<keyword evidence="3" id="KW-1185">Reference proteome</keyword>
<dbReference type="AlphaFoldDB" id="A0A6G0WCJ7"/>
<dbReference type="EMBL" id="VJMJ01000253">
    <property type="protein sequence ID" value="KAF0725021.1"/>
    <property type="molecule type" value="Genomic_DNA"/>
</dbReference>
<organism evidence="2 3">
    <name type="scientific">Aphanomyces euteiches</name>
    <dbReference type="NCBI Taxonomy" id="100861"/>
    <lineage>
        <taxon>Eukaryota</taxon>
        <taxon>Sar</taxon>
        <taxon>Stramenopiles</taxon>
        <taxon>Oomycota</taxon>
        <taxon>Saprolegniomycetes</taxon>
        <taxon>Saprolegniales</taxon>
        <taxon>Verrucalvaceae</taxon>
        <taxon>Aphanomyces</taxon>
    </lineage>
</organism>
<dbReference type="VEuPathDB" id="FungiDB:AeMF1_000037"/>
<dbReference type="Proteomes" id="UP000481153">
    <property type="component" value="Unassembled WGS sequence"/>
</dbReference>
<evidence type="ECO:0000256" key="1">
    <source>
        <dbReference type="SAM" id="Coils"/>
    </source>
</evidence>
<comment type="caution">
    <text evidence="2">The sequence shown here is derived from an EMBL/GenBank/DDBJ whole genome shotgun (WGS) entry which is preliminary data.</text>
</comment>